<dbReference type="VEuPathDB" id="FungiDB:CDV56_107391"/>
<protein>
    <submittedName>
        <fullName evidence="1">Uncharacterized protein</fullName>
    </submittedName>
</protein>
<dbReference type="AlphaFoldDB" id="A0A397H4B3"/>
<organism evidence="1 2">
    <name type="scientific">Aspergillus thermomutatus</name>
    <name type="common">Neosartorya pseudofischeri</name>
    <dbReference type="NCBI Taxonomy" id="41047"/>
    <lineage>
        <taxon>Eukaryota</taxon>
        <taxon>Fungi</taxon>
        <taxon>Dikarya</taxon>
        <taxon>Ascomycota</taxon>
        <taxon>Pezizomycotina</taxon>
        <taxon>Eurotiomycetes</taxon>
        <taxon>Eurotiomycetidae</taxon>
        <taxon>Eurotiales</taxon>
        <taxon>Aspergillaceae</taxon>
        <taxon>Aspergillus</taxon>
        <taxon>Aspergillus subgen. Fumigati</taxon>
    </lineage>
</organism>
<dbReference type="GeneID" id="38129365"/>
<keyword evidence="2" id="KW-1185">Reference proteome</keyword>
<evidence type="ECO:0000313" key="1">
    <source>
        <dbReference type="EMBL" id="RHZ55230.1"/>
    </source>
</evidence>
<evidence type="ECO:0000313" key="2">
    <source>
        <dbReference type="Proteomes" id="UP000215305"/>
    </source>
</evidence>
<reference evidence="1" key="1">
    <citation type="submission" date="2018-08" db="EMBL/GenBank/DDBJ databases">
        <title>Draft genome sequence of azole-resistant Aspergillus thermomutatus (Neosartorya pseudofischeri) strain HMR AF 39, isolated from a human nasal aspirate.</title>
        <authorList>
            <person name="Parent-Michaud M."/>
            <person name="Dufresne P.J."/>
            <person name="Fournier E."/>
            <person name="Martineau C."/>
            <person name="Moreira S."/>
            <person name="Perkins V."/>
            <person name="De Repentigny L."/>
            <person name="Dufresne S.F."/>
        </authorList>
    </citation>
    <scope>NUCLEOTIDE SEQUENCE [LARGE SCALE GENOMIC DNA]</scope>
    <source>
        <strain evidence="1">HMR AF 39</strain>
    </source>
</reference>
<name>A0A397H4B3_ASPTH</name>
<proteinExistence type="predicted"/>
<gene>
    <name evidence="1" type="ORF">CDV56_107391</name>
</gene>
<comment type="caution">
    <text evidence="1">The sequence shown here is derived from an EMBL/GenBank/DDBJ whole genome shotgun (WGS) entry which is preliminary data.</text>
</comment>
<accession>A0A397H4B3</accession>
<dbReference type="EMBL" id="NKHU02000102">
    <property type="protein sequence ID" value="RHZ55230.1"/>
    <property type="molecule type" value="Genomic_DNA"/>
</dbReference>
<sequence>MCTDHGWRTAYSSIGSLIRSTAPAPVLTSLALRLCDRSTNHRSWWAHALGPPDVLVASRVSLARAPCPTVNGQSDMGLARGKSVPVAQRGVLCAVVWWSVPSGRKP</sequence>
<dbReference type="Proteomes" id="UP000215305">
    <property type="component" value="Unassembled WGS sequence"/>
</dbReference>
<dbReference type="RefSeq" id="XP_026614255.1">
    <property type="nucleotide sequence ID" value="XM_026761010.1"/>
</dbReference>